<dbReference type="OrthoDB" id="9802133at2"/>
<dbReference type="STRING" id="1470200.PL75_04525"/>
<dbReference type="PATRIC" id="fig|1470200.3.peg.2058"/>
<accession>A0A0J0YST9</accession>
<dbReference type="RefSeq" id="WP_047760726.1">
    <property type="nucleotide sequence ID" value="NZ_CP091510.1"/>
</dbReference>
<sequence length="209" mass="22821">MMTKMNKDLDIKNLHQLGGPAKLLLAIIVIVGILILGYGLLFRSQLDALETAATKETELKSTYNEKSIQTASLDNLKKELASLRSAFDVLLRQLPTDAEIPNLIQELHQAGASNGMRMDSVSPKAPINDGPIQILPYDISISGRYNQISQFTRDVGQLSRIITLESLQLKSDDKSNQLTLSATANTYKARPAEEVAAELEAAASEANKN</sequence>
<keyword evidence="1" id="KW-1133">Transmembrane helix</keyword>
<dbReference type="EMBL" id="JTDO01000005">
    <property type="protein sequence ID" value="KLT73174.1"/>
    <property type="molecule type" value="Genomic_DNA"/>
</dbReference>
<dbReference type="InterPro" id="IPR007445">
    <property type="entry name" value="PilO"/>
</dbReference>
<protein>
    <submittedName>
        <fullName evidence="2">Pilus assembly protein PilO</fullName>
    </submittedName>
</protein>
<name>A0A0J0YST9_9NEIS</name>
<dbReference type="PANTHER" id="PTHR39555:SF1">
    <property type="entry name" value="TYPE IV PILUS INNER MEMBRANE COMPONENT PILO"/>
    <property type="match status" value="1"/>
</dbReference>
<proteinExistence type="predicted"/>
<evidence type="ECO:0000256" key="1">
    <source>
        <dbReference type="SAM" id="Phobius"/>
    </source>
</evidence>
<comment type="caution">
    <text evidence="2">The sequence shown here is derived from an EMBL/GenBank/DDBJ whole genome shotgun (WGS) entry which is preliminary data.</text>
</comment>
<organism evidence="2 3">
    <name type="scientific">Neisseria arctica</name>
    <dbReference type="NCBI Taxonomy" id="1470200"/>
    <lineage>
        <taxon>Bacteria</taxon>
        <taxon>Pseudomonadati</taxon>
        <taxon>Pseudomonadota</taxon>
        <taxon>Betaproteobacteria</taxon>
        <taxon>Neisseriales</taxon>
        <taxon>Neisseriaceae</taxon>
        <taxon>Neisseria</taxon>
    </lineage>
</organism>
<keyword evidence="3" id="KW-1185">Reference proteome</keyword>
<dbReference type="InterPro" id="IPR014717">
    <property type="entry name" value="Transl_elong_EF1B/ribsomal_bS6"/>
</dbReference>
<evidence type="ECO:0000313" key="3">
    <source>
        <dbReference type="Proteomes" id="UP000036027"/>
    </source>
</evidence>
<dbReference type="AlphaFoldDB" id="A0A0J0YST9"/>
<gene>
    <name evidence="2" type="ORF">PL75_04525</name>
</gene>
<keyword evidence="1" id="KW-0472">Membrane</keyword>
<dbReference type="Gene3D" id="3.30.70.60">
    <property type="match status" value="1"/>
</dbReference>
<dbReference type="GO" id="GO:0043107">
    <property type="term" value="P:type IV pilus-dependent motility"/>
    <property type="evidence" value="ECO:0007669"/>
    <property type="project" value="InterPro"/>
</dbReference>
<dbReference type="Proteomes" id="UP000036027">
    <property type="component" value="Unassembled WGS sequence"/>
</dbReference>
<keyword evidence="1" id="KW-0812">Transmembrane</keyword>
<reference evidence="2 3" key="1">
    <citation type="submission" date="2014-11" db="EMBL/GenBank/DDBJ databases">
        <title>Genome of a novel goose pathogen.</title>
        <authorList>
            <person name="Hansen C.M."/>
            <person name="Hueffer K."/>
            <person name="Choi S.C."/>
        </authorList>
    </citation>
    <scope>NUCLEOTIDE SEQUENCE [LARGE SCALE GENOMIC DNA]</scope>
    <source>
        <strain evidence="2 3">KH1503</strain>
    </source>
</reference>
<feature type="transmembrane region" description="Helical" evidence="1">
    <location>
        <begin position="21"/>
        <end position="41"/>
    </location>
</feature>
<dbReference type="PANTHER" id="PTHR39555">
    <property type="entry name" value="FIMBRIAL ASSEMBLY PROTEIN PILO-LIKE PROTEIN-RELATED"/>
    <property type="match status" value="1"/>
</dbReference>
<dbReference type="PIRSF" id="PIRSF016482">
    <property type="entry name" value="PilO"/>
    <property type="match status" value="1"/>
</dbReference>
<dbReference type="Pfam" id="PF04350">
    <property type="entry name" value="PilO"/>
    <property type="match status" value="1"/>
</dbReference>
<evidence type="ECO:0000313" key="2">
    <source>
        <dbReference type="EMBL" id="KLT73174.1"/>
    </source>
</evidence>
<dbReference type="GO" id="GO:0043683">
    <property type="term" value="P:type IV pilus assembly"/>
    <property type="evidence" value="ECO:0007669"/>
    <property type="project" value="InterPro"/>
</dbReference>